<feature type="compositionally biased region" description="Gly residues" evidence="9">
    <location>
        <begin position="108"/>
        <end position="130"/>
    </location>
</feature>
<evidence type="ECO:0000256" key="8">
    <source>
        <dbReference type="RuleBase" id="RU000492"/>
    </source>
</evidence>
<evidence type="ECO:0000313" key="14">
    <source>
        <dbReference type="Proteomes" id="UP000006729"/>
    </source>
</evidence>
<dbReference type="Pfam" id="PF00271">
    <property type="entry name" value="Helicase_C"/>
    <property type="match status" value="1"/>
</dbReference>
<feature type="region of interest" description="Disordered" evidence="9">
    <location>
        <begin position="1"/>
        <end position="29"/>
    </location>
</feature>
<evidence type="ECO:0000256" key="3">
    <source>
        <dbReference type="ARBA" id="ARBA00022801"/>
    </source>
</evidence>
<dbReference type="EMBL" id="CM009304">
    <property type="protein sequence ID" value="PNT01099.1"/>
    <property type="molecule type" value="Genomic_DNA"/>
</dbReference>
<dbReference type="PROSITE" id="PS51194">
    <property type="entry name" value="HELICASE_CTER"/>
    <property type="match status" value="1"/>
</dbReference>
<dbReference type="InterPro" id="IPR014001">
    <property type="entry name" value="Helicase_ATP-bd"/>
</dbReference>
<dbReference type="InterPro" id="IPR001650">
    <property type="entry name" value="Helicase_C-like"/>
</dbReference>
<dbReference type="Pfam" id="PF00270">
    <property type="entry name" value="DEAD"/>
    <property type="match status" value="1"/>
</dbReference>
<feature type="region of interest" description="Disordered" evidence="9">
    <location>
        <begin position="41"/>
        <end position="137"/>
    </location>
</feature>
<dbReference type="GO" id="GO:0003724">
    <property type="term" value="F:RNA helicase activity"/>
    <property type="evidence" value="ECO:0007669"/>
    <property type="project" value="UniProtKB-EC"/>
</dbReference>
<dbReference type="GO" id="GO:0003723">
    <property type="term" value="F:RNA binding"/>
    <property type="evidence" value="ECO:0007669"/>
    <property type="project" value="UniProtKB-KW"/>
</dbReference>
<evidence type="ECO:0000313" key="13">
    <source>
        <dbReference type="EMBL" id="PNT01100.1"/>
    </source>
</evidence>
<dbReference type="PROSITE" id="PS00039">
    <property type="entry name" value="DEAD_ATP_HELICASE"/>
    <property type="match status" value="1"/>
</dbReference>
<evidence type="ECO:0000256" key="6">
    <source>
        <dbReference type="ARBA" id="ARBA00022884"/>
    </source>
</evidence>
<proteinExistence type="inferred from homology"/>
<feature type="domain" description="Helicase ATP-binding" evidence="10">
    <location>
        <begin position="223"/>
        <end position="398"/>
    </location>
</feature>
<dbReference type="Gramene" id="Potri.015G083000.2.v4.1">
    <property type="protein sequence ID" value="Potri.015G083000.2.v4.1"/>
    <property type="gene ID" value="Potri.015G083000.v4.1"/>
</dbReference>
<keyword evidence="6" id="KW-0694">RNA-binding</keyword>
<evidence type="ECO:0000256" key="5">
    <source>
        <dbReference type="ARBA" id="ARBA00022840"/>
    </source>
</evidence>
<dbReference type="PROSITE" id="PS51195">
    <property type="entry name" value="Q_MOTIF"/>
    <property type="match status" value="1"/>
</dbReference>
<comment type="similarity">
    <text evidence="8">Belongs to the DEAD box helicase family.</text>
</comment>
<dbReference type="Gene3D" id="3.40.50.300">
    <property type="entry name" value="P-loop containing nucleotide triphosphate hydrolases"/>
    <property type="match status" value="2"/>
</dbReference>
<dbReference type="InterPro" id="IPR000629">
    <property type="entry name" value="RNA-helicase_DEAD-box_CS"/>
</dbReference>
<dbReference type="CDD" id="cd18787">
    <property type="entry name" value="SF2_C_DEAD"/>
    <property type="match status" value="1"/>
</dbReference>
<feature type="domain" description="DEAD-box RNA helicase Q" evidence="12">
    <location>
        <begin position="192"/>
        <end position="220"/>
    </location>
</feature>
<evidence type="ECO:0000256" key="4">
    <source>
        <dbReference type="ARBA" id="ARBA00022806"/>
    </source>
</evidence>
<dbReference type="Gramene" id="Potri.015G083000.3.v4.1">
    <property type="protein sequence ID" value="Potri.015G083000.3.v4.1"/>
    <property type="gene ID" value="Potri.015G083000.v4.1"/>
</dbReference>
<dbReference type="PANTHER" id="PTHR47958">
    <property type="entry name" value="ATP-DEPENDENT RNA HELICASE DBP3"/>
    <property type="match status" value="1"/>
</dbReference>
<evidence type="ECO:0000259" key="11">
    <source>
        <dbReference type="PROSITE" id="PS51194"/>
    </source>
</evidence>
<name>A0A2K1XJY9_POPTR</name>
<accession>A0A2K1XJY9</accession>
<dbReference type="FunFam" id="3.40.50.300:FF:000079">
    <property type="entry name" value="probable ATP-dependent RNA helicase DDX17"/>
    <property type="match status" value="1"/>
</dbReference>
<dbReference type="EC" id="3.6.4.13" evidence="1"/>
<dbReference type="ExpressionAtlas" id="A0A2K1XJY9">
    <property type="expression patterns" value="baseline and differential"/>
</dbReference>
<dbReference type="Proteomes" id="UP000006729">
    <property type="component" value="Chromosome 15"/>
</dbReference>
<feature type="compositionally biased region" description="Pro residues" evidence="9">
    <location>
        <begin position="46"/>
        <end position="61"/>
    </location>
</feature>
<keyword evidence="3 8" id="KW-0378">Hydrolase</keyword>
<sequence length="519" mass="56984">MNPYDNRYSDPDSYRHRHHRSDLMGQKTPVVPTMIGPVPHGGGAGVPPPPSFAGRGGPPPVGGGYPAFERPSSGFSVGRGGGGGGRGFSGGRGSNFHGGDRRNDAGRGRGWNSGSGRGGGGGRGGRFGGGDPRRELDNIALPKQDFGDLVPFEKNLYFENPSIRAMSEHEVVTFRARREITVEGHDVPRPIRIFHEANFPDYCLQVIAKLGFVEPTPIQAQGWPMALKGRDLIGIAETGSGKTLAYLLPAFVHVAAQPRLVHGDGPIVLVLAPTRELAVQIQEEALKFGSKANIRSTCIYGGAPKGPQIRDLQRGVEIVIATPGRLIDMLGAQHVNLRRVTYLVLDEADRMLDMGFEPQIRKIVSQIRPDRQTLYWSATWPREVEALARHFLHNPYKVIIGSQDLKANQSIKQVVEVMMDLEKYKRLIKLLKEVMDGSRILIFMETKKGCDQVTRQLRMDGWAALSIHGDKNQAERDWVLAEFKSGRSPIMTATDVAARGLGRIIVCRSPRSIHLCLEI</sequence>
<dbReference type="GO" id="GO:0005524">
    <property type="term" value="F:ATP binding"/>
    <property type="evidence" value="ECO:0007669"/>
    <property type="project" value="UniProtKB-KW"/>
</dbReference>
<dbReference type="GO" id="GO:0016787">
    <property type="term" value="F:hydrolase activity"/>
    <property type="evidence" value="ECO:0007669"/>
    <property type="project" value="UniProtKB-KW"/>
</dbReference>
<reference evidence="13" key="2">
    <citation type="submission" date="2017-07" db="EMBL/GenBank/DDBJ databases">
        <title>WGS assembly of Populus trichocarpa.</title>
        <authorList>
            <person name="Tuskan G."/>
            <person name="Difazio S."/>
            <person name="Jansson S."/>
            <person name="Bohlmann J."/>
            <person name="Grigoriev I."/>
            <person name="Hellsten U."/>
            <person name="Putnam N."/>
            <person name="Ralph S."/>
            <person name="Rombauts S."/>
            <person name="Salamov A."/>
            <person name="Schein J."/>
            <person name="Sterck L."/>
            <person name="Aerts A."/>
            <person name="Bhalerao R."/>
            <person name="Bhalerao R."/>
            <person name="Blaudez D."/>
            <person name="Boerjan W."/>
            <person name="Brun A."/>
            <person name="Brunner A."/>
            <person name="Busov V."/>
            <person name="Campbell M."/>
            <person name="Carlson J."/>
            <person name="Chalot M."/>
            <person name="Chapman J."/>
            <person name="Chen G."/>
            <person name="Cooper D."/>
            <person name="Coutinho P."/>
            <person name="Couturier J."/>
            <person name="Covert S."/>
            <person name="Cronk Q."/>
            <person name="Cunningham R."/>
            <person name="Davis J."/>
            <person name="Degroeve S."/>
            <person name="Dejardin A."/>
            <person name="Depamphilis C."/>
            <person name="Detter J."/>
            <person name="Dirks B."/>
            <person name="Dubchak I."/>
            <person name="Duplessis S."/>
            <person name="Ehlting J."/>
            <person name="Ellis B."/>
            <person name="Gendler K."/>
            <person name="Goodstein D."/>
            <person name="Gribskov M."/>
            <person name="Grimwood J."/>
            <person name="Groover A."/>
            <person name="Gunter L."/>
            <person name="Hamberger B."/>
            <person name="Heinze B."/>
            <person name="Helariutta Y."/>
            <person name="Henrissat B."/>
            <person name="Holligan D."/>
            <person name="Holt R."/>
            <person name="Huang W."/>
            <person name="Islam-Faridi N."/>
            <person name="Jones S."/>
            <person name="Jones-Rhoades M."/>
            <person name="Jorgensen R."/>
            <person name="Joshi C."/>
            <person name="Kangasjarvi J."/>
            <person name="Karlsson J."/>
            <person name="Kelleher C."/>
            <person name="Kirkpatrick R."/>
            <person name="Kirst M."/>
            <person name="Kohler A."/>
            <person name="Kalluri U."/>
            <person name="Larimer F."/>
            <person name="Leebens-Mack J."/>
            <person name="Leple J."/>
            <person name="Locascio P."/>
            <person name="Lou Y."/>
            <person name="Lucas S."/>
            <person name="Martin F."/>
            <person name="Montanini B."/>
            <person name="Napoli C."/>
            <person name="Nelson D."/>
            <person name="Nelson C."/>
            <person name="Nieminen K."/>
            <person name="Nilsson O."/>
            <person name="Pereda V."/>
            <person name="Peter G."/>
            <person name="Philippe R."/>
            <person name="Pilate G."/>
            <person name="Poliakov A."/>
            <person name="Razumovskaya J."/>
            <person name="Richardson P."/>
            <person name="Rinaldi C."/>
            <person name="Ritland K."/>
            <person name="Rouze P."/>
            <person name="Ryaboy D."/>
            <person name="Schmutz J."/>
            <person name="Schrader J."/>
            <person name="Segerman B."/>
            <person name="Shin H."/>
            <person name="Siddiqui A."/>
            <person name="Sterky F."/>
            <person name="Terry A."/>
            <person name="Tsai C."/>
            <person name="Uberbacher E."/>
            <person name="Unneberg P."/>
            <person name="Vahala J."/>
            <person name="Wall K."/>
            <person name="Wessler S."/>
            <person name="Yang G."/>
            <person name="Yin T."/>
            <person name="Douglas C."/>
            <person name="Marra M."/>
            <person name="Sandberg G."/>
            <person name="Van De Peer Y."/>
            <person name="Rokhsar D."/>
        </authorList>
    </citation>
    <scope>NUCLEOTIDE SEQUENCE</scope>
    <source>
        <strain evidence="13">Nisqually-1</strain>
    </source>
</reference>
<gene>
    <name evidence="13" type="ORF">POPTR_015G083000</name>
</gene>
<keyword evidence="4 8" id="KW-0347">Helicase</keyword>
<reference evidence="13 14" key="1">
    <citation type="journal article" date="2006" name="Science">
        <title>The genome of black cottonwood, Populus trichocarpa (Torr. &amp; Gray).</title>
        <authorList>
            <person name="Tuskan G.A."/>
            <person name="Difazio S."/>
            <person name="Jansson S."/>
            <person name="Bohlmann J."/>
            <person name="Grigoriev I."/>
            <person name="Hellsten U."/>
            <person name="Putnam N."/>
            <person name="Ralph S."/>
            <person name="Rombauts S."/>
            <person name="Salamov A."/>
            <person name="Schein J."/>
            <person name="Sterck L."/>
            <person name="Aerts A."/>
            <person name="Bhalerao R.R."/>
            <person name="Bhalerao R.P."/>
            <person name="Blaudez D."/>
            <person name="Boerjan W."/>
            <person name="Brun A."/>
            <person name="Brunner A."/>
            <person name="Busov V."/>
            <person name="Campbell M."/>
            <person name="Carlson J."/>
            <person name="Chalot M."/>
            <person name="Chapman J."/>
            <person name="Chen G.L."/>
            <person name="Cooper D."/>
            <person name="Coutinho P.M."/>
            <person name="Couturier J."/>
            <person name="Covert S."/>
            <person name="Cronk Q."/>
            <person name="Cunningham R."/>
            <person name="Davis J."/>
            <person name="Degroeve S."/>
            <person name="Dejardin A."/>
            <person name="Depamphilis C."/>
            <person name="Detter J."/>
            <person name="Dirks B."/>
            <person name="Dubchak I."/>
            <person name="Duplessis S."/>
            <person name="Ehlting J."/>
            <person name="Ellis B."/>
            <person name="Gendler K."/>
            <person name="Goodstein D."/>
            <person name="Gribskov M."/>
            <person name="Grimwood J."/>
            <person name="Groover A."/>
            <person name="Gunter L."/>
            <person name="Hamberger B."/>
            <person name="Heinze B."/>
            <person name="Helariutta Y."/>
            <person name="Henrissat B."/>
            <person name="Holligan D."/>
            <person name="Holt R."/>
            <person name="Huang W."/>
            <person name="Islam-Faridi N."/>
            <person name="Jones S."/>
            <person name="Jones-Rhoades M."/>
            <person name="Jorgensen R."/>
            <person name="Joshi C."/>
            <person name="Kangasjarvi J."/>
            <person name="Karlsson J."/>
            <person name="Kelleher C."/>
            <person name="Kirkpatrick R."/>
            <person name="Kirst M."/>
            <person name="Kohler A."/>
            <person name="Kalluri U."/>
            <person name="Larimer F."/>
            <person name="Leebens-Mack J."/>
            <person name="Leple J.C."/>
            <person name="Locascio P."/>
            <person name="Lou Y."/>
            <person name="Lucas S."/>
            <person name="Martin F."/>
            <person name="Montanini B."/>
            <person name="Napoli C."/>
            <person name="Nelson D.R."/>
            <person name="Nelson C."/>
            <person name="Nieminen K."/>
            <person name="Nilsson O."/>
            <person name="Pereda V."/>
            <person name="Peter G."/>
            <person name="Philippe R."/>
            <person name="Pilate G."/>
            <person name="Poliakov A."/>
            <person name="Razumovskaya J."/>
            <person name="Richardson P."/>
            <person name="Rinaldi C."/>
            <person name="Ritland K."/>
            <person name="Rouze P."/>
            <person name="Ryaboy D."/>
            <person name="Schmutz J."/>
            <person name="Schrader J."/>
            <person name="Segerman B."/>
            <person name="Shin H."/>
            <person name="Siddiqui A."/>
            <person name="Sterky F."/>
            <person name="Terry A."/>
            <person name="Tsai C.J."/>
            <person name="Uberbacher E."/>
            <person name="Unneberg P."/>
            <person name="Vahala J."/>
            <person name="Wall K."/>
            <person name="Wessler S."/>
            <person name="Yang G."/>
            <person name="Yin T."/>
            <person name="Douglas C."/>
            <person name="Marra M."/>
            <person name="Sandberg G."/>
            <person name="Van de Peer Y."/>
            <person name="Rokhsar D."/>
        </authorList>
    </citation>
    <scope>NUCLEOTIDE SEQUENCE [LARGE SCALE GENOMIC DNA]</scope>
    <source>
        <strain evidence="14">cv. Nisqually</strain>
        <strain evidence="13">Nisqually-1</strain>
    </source>
</reference>
<dbReference type="SMART" id="SM00487">
    <property type="entry name" value="DEXDc"/>
    <property type="match status" value="1"/>
</dbReference>
<feature type="domain" description="Helicase C-terminal" evidence="11">
    <location>
        <begin position="426"/>
        <end position="519"/>
    </location>
</feature>
<evidence type="ECO:0000256" key="2">
    <source>
        <dbReference type="ARBA" id="ARBA00022741"/>
    </source>
</evidence>
<keyword evidence="5 8" id="KW-0067">ATP-binding</keyword>
<evidence type="ECO:0000256" key="7">
    <source>
        <dbReference type="PROSITE-ProRule" id="PRU00552"/>
    </source>
</evidence>
<dbReference type="InterPro" id="IPR011545">
    <property type="entry name" value="DEAD/DEAH_box_helicase_dom"/>
</dbReference>
<keyword evidence="2 8" id="KW-0547">Nucleotide-binding</keyword>
<feature type="compositionally biased region" description="Gly residues" evidence="9">
    <location>
        <begin position="77"/>
        <end position="93"/>
    </location>
</feature>
<dbReference type="SMR" id="A0A2K1XJY9"/>
<organism evidence="13 14">
    <name type="scientific">Populus trichocarpa</name>
    <name type="common">Western balsam poplar</name>
    <name type="synonym">Populus balsamifera subsp. trichocarpa</name>
    <dbReference type="NCBI Taxonomy" id="3694"/>
    <lineage>
        <taxon>Eukaryota</taxon>
        <taxon>Viridiplantae</taxon>
        <taxon>Streptophyta</taxon>
        <taxon>Embryophyta</taxon>
        <taxon>Tracheophyta</taxon>
        <taxon>Spermatophyta</taxon>
        <taxon>Magnoliopsida</taxon>
        <taxon>eudicotyledons</taxon>
        <taxon>Gunneridae</taxon>
        <taxon>Pentapetalae</taxon>
        <taxon>rosids</taxon>
        <taxon>fabids</taxon>
        <taxon>Malpighiales</taxon>
        <taxon>Salicaceae</taxon>
        <taxon>Saliceae</taxon>
        <taxon>Populus</taxon>
    </lineage>
</organism>
<protein>
    <recommendedName>
        <fullName evidence="1">RNA helicase</fullName>
        <ecNumber evidence="1">3.6.4.13</ecNumber>
    </recommendedName>
</protein>
<feature type="compositionally biased region" description="Basic and acidic residues" evidence="9">
    <location>
        <begin position="98"/>
        <end position="107"/>
    </location>
</feature>
<evidence type="ECO:0000259" key="10">
    <source>
        <dbReference type="PROSITE" id="PS51192"/>
    </source>
</evidence>
<evidence type="ECO:0000256" key="1">
    <source>
        <dbReference type="ARBA" id="ARBA00012552"/>
    </source>
</evidence>
<dbReference type="InterPro" id="IPR027417">
    <property type="entry name" value="P-loop_NTPase"/>
</dbReference>
<dbReference type="EMBL" id="CM009304">
    <property type="protein sequence ID" value="PNT01100.1"/>
    <property type="molecule type" value="Genomic_DNA"/>
</dbReference>
<dbReference type="PROSITE" id="PS51192">
    <property type="entry name" value="HELICASE_ATP_BIND_1"/>
    <property type="match status" value="1"/>
</dbReference>
<dbReference type="SUPFAM" id="SSF52540">
    <property type="entry name" value="P-loop containing nucleoside triphosphate hydrolases"/>
    <property type="match status" value="2"/>
</dbReference>
<evidence type="ECO:0000256" key="9">
    <source>
        <dbReference type="SAM" id="MobiDB-lite"/>
    </source>
</evidence>
<dbReference type="CDD" id="cd17966">
    <property type="entry name" value="DEADc_DDX5_DDX17"/>
    <property type="match status" value="1"/>
</dbReference>
<dbReference type="InterPro" id="IPR014014">
    <property type="entry name" value="RNA_helicase_DEAD_Q_motif"/>
</dbReference>
<evidence type="ECO:0000259" key="12">
    <source>
        <dbReference type="PROSITE" id="PS51195"/>
    </source>
</evidence>
<dbReference type="AlphaFoldDB" id="A0A2K1XJY9"/>
<feature type="short sequence motif" description="Q motif" evidence="7">
    <location>
        <begin position="192"/>
        <end position="220"/>
    </location>
</feature>
<keyword evidence="14" id="KW-1185">Reference proteome</keyword>